<comment type="caution">
    <text evidence="2">The sequence shown here is derived from an EMBL/GenBank/DDBJ whole genome shotgun (WGS) entry which is preliminary data.</text>
</comment>
<dbReference type="InterPro" id="IPR029058">
    <property type="entry name" value="AB_hydrolase_fold"/>
</dbReference>
<accession>A0A0W1A9F4</accession>
<evidence type="ECO:0000313" key="2">
    <source>
        <dbReference type="EMBL" id="KTD77908.1"/>
    </source>
</evidence>
<protein>
    <submittedName>
        <fullName evidence="2">Lipolytic enzyme</fullName>
    </submittedName>
</protein>
<dbReference type="SUPFAM" id="SSF53474">
    <property type="entry name" value="alpha/beta-Hydrolases"/>
    <property type="match status" value="1"/>
</dbReference>
<keyword evidence="3" id="KW-1185">Reference proteome</keyword>
<dbReference type="RefSeq" id="WP_058493578.1">
    <property type="nucleotide sequence ID" value="NZ_LNZC01000022.1"/>
</dbReference>
<dbReference type="PATRIC" id="fig|45076.6.peg.1945"/>
<sequence length="284" mass="31819">MTRYFMLLGVLLIWGVTIVTHAEPQWLKLPATPSLPKAEHSGYASINGVQIWYATYGHGQPVILLHGGLGNSSYWGNQVPILAQHYRVIVMDSRGHGRSTRNEQSFSYDIMASDVLGLLDFLKIKKVAIIGWSDGAIIGLFIAIHHPSRLTKLFAYAANSNPSGIKADIFKSSVFKNYVARTKNEYKALSSTPKDYKILFVQLSKMSASQPHFTKAQLKAITIPVWIVDGDHDEVVKRKNTEFMAAQIPDSGFLLQPLVSHFSFLQDPKQFNNDVLNFLEKNQN</sequence>
<dbReference type="GO" id="GO:0017171">
    <property type="term" value="F:serine hydrolase activity"/>
    <property type="evidence" value="ECO:0007669"/>
    <property type="project" value="TreeGrafter"/>
</dbReference>
<dbReference type="Pfam" id="PF00561">
    <property type="entry name" value="Abhydrolase_1"/>
    <property type="match status" value="1"/>
</dbReference>
<dbReference type="PANTHER" id="PTHR46331:SF2">
    <property type="entry name" value="VALACYCLOVIR HYDROLASE"/>
    <property type="match status" value="1"/>
</dbReference>
<gene>
    <name evidence="2" type="primary">mhpC_3</name>
    <name evidence="2" type="ORF">Lwor_1790</name>
</gene>
<dbReference type="AlphaFoldDB" id="A0A0W1A9F4"/>
<dbReference type="STRING" id="45076.Lwor_1790"/>
<dbReference type="Proteomes" id="UP000054662">
    <property type="component" value="Unassembled WGS sequence"/>
</dbReference>
<dbReference type="InterPro" id="IPR000073">
    <property type="entry name" value="AB_hydrolase_1"/>
</dbReference>
<dbReference type="PANTHER" id="PTHR46331">
    <property type="entry name" value="VALACYCLOVIR HYDROLASE"/>
    <property type="match status" value="1"/>
</dbReference>
<proteinExistence type="predicted"/>
<reference evidence="2 3" key="1">
    <citation type="submission" date="2015-11" db="EMBL/GenBank/DDBJ databases">
        <title>Genomic analysis of 38 Legionella species identifies large and diverse effector repertoires.</title>
        <authorList>
            <person name="Burstein D."/>
            <person name="Amaro F."/>
            <person name="Zusman T."/>
            <person name="Lifshitz Z."/>
            <person name="Cohen O."/>
            <person name="Gilbert J.A."/>
            <person name="Pupko T."/>
            <person name="Shuman H.A."/>
            <person name="Segal G."/>
        </authorList>
    </citation>
    <scope>NUCLEOTIDE SEQUENCE [LARGE SCALE GENOMIC DNA]</scope>
    <source>
        <strain evidence="2 3">ATCC 49508</strain>
    </source>
</reference>
<feature type="domain" description="AB hydrolase-1" evidence="1">
    <location>
        <begin position="61"/>
        <end position="163"/>
    </location>
</feature>
<evidence type="ECO:0000259" key="1">
    <source>
        <dbReference type="Pfam" id="PF00561"/>
    </source>
</evidence>
<dbReference type="Gene3D" id="3.40.50.1820">
    <property type="entry name" value="alpha/beta hydrolase"/>
    <property type="match status" value="1"/>
</dbReference>
<name>A0A0W1A9F4_9GAMM</name>
<dbReference type="EMBL" id="LNZC01000022">
    <property type="protein sequence ID" value="KTD77908.1"/>
    <property type="molecule type" value="Genomic_DNA"/>
</dbReference>
<organism evidence="2 3">
    <name type="scientific">Legionella worsleiensis</name>
    <dbReference type="NCBI Taxonomy" id="45076"/>
    <lineage>
        <taxon>Bacteria</taxon>
        <taxon>Pseudomonadati</taxon>
        <taxon>Pseudomonadota</taxon>
        <taxon>Gammaproteobacteria</taxon>
        <taxon>Legionellales</taxon>
        <taxon>Legionellaceae</taxon>
        <taxon>Legionella</taxon>
    </lineage>
</organism>
<evidence type="ECO:0000313" key="3">
    <source>
        <dbReference type="Proteomes" id="UP000054662"/>
    </source>
</evidence>